<dbReference type="EMBL" id="MNPL01003532">
    <property type="protein sequence ID" value="OQR77446.1"/>
    <property type="molecule type" value="Genomic_DNA"/>
</dbReference>
<protein>
    <submittedName>
        <fullName evidence="2">Putative delta-1-pyrroline-5-carboxylate synthase-like</fullName>
    </submittedName>
</protein>
<dbReference type="FunFam" id="3.40.309.10:FF:000011">
    <property type="entry name" value="Delta-1-pyrroline-5-carboxylate synthase"/>
    <property type="match status" value="1"/>
</dbReference>
<dbReference type="SUPFAM" id="SSF53720">
    <property type="entry name" value="ALDH-like"/>
    <property type="match status" value="1"/>
</dbReference>
<accession>A0A1V9XVB1</accession>
<dbReference type="InterPro" id="IPR016162">
    <property type="entry name" value="Ald_DH_N"/>
</dbReference>
<feature type="compositionally biased region" description="Polar residues" evidence="1">
    <location>
        <begin position="247"/>
        <end position="261"/>
    </location>
</feature>
<evidence type="ECO:0000313" key="2">
    <source>
        <dbReference type="EMBL" id="OQR77446.1"/>
    </source>
</evidence>
<comment type="caution">
    <text evidence="2">The sequence shown here is derived from an EMBL/GenBank/DDBJ whole genome shotgun (WGS) entry which is preliminary data.</text>
</comment>
<dbReference type="GO" id="GO:0004350">
    <property type="term" value="F:glutamate-5-semialdehyde dehydrogenase activity"/>
    <property type="evidence" value="ECO:0007669"/>
    <property type="project" value="TreeGrafter"/>
</dbReference>
<organism evidence="2 3">
    <name type="scientific">Tropilaelaps mercedesae</name>
    <dbReference type="NCBI Taxonomy" id="418985"/>
    <lineage>
        <taxon>Eukaryota</taxon>
        <taxon>Metazoa</taxon>
        <taxon>Ecdysozoa</taxon>
        <taxon>Arthropoda</taxon>
        <taxon>Chelicerata</taxon>
        <taxon>Arachnida</taxon>
        <taxon>Acari</taxon>
        <taxon>Parasitiformes</taxon>
        <taxon>Mesostigmata</taxon>
        <taxon>Gamasina</taxon>
        <taxon>Dermanyssoidea</taxon>
        <taxon>Laelapidae</taxon>
        <taxon>Tropilaelaps</taxon>
    </lineage>
</organism>
<dbReference type="STRING" id="418985.A0A1V9XVB1"/>
<dbReference type="InterPro" id="IPR016161">
    <property type="entry name" value="Ald_DH/histidinol_DH"/>
</dbReference>
<evidence type="ECO:0000256" key="1">
    <source>
        <dbReference type="SAM" id="MobiDB-lite"/>
    </source>
</evidence>
<dbReference type="PANTHER" id="PTHR11063:SF8">
    <property type="entry name" value="DELTA-1-PYRROLINE-5-CARBOXYLATE SYNTHASE"/>
    <property type="match status" value="1"/>
</dbReference>
<proteinExistence type="predicted"/>
<dbReference type="GO" id="GO:0005739">
    <property type="term" value="C:mitochondrion"/>
    <property type="evidence" value="ECO:0007669"/>
    <property type="project" value="TreeGrafter"/>
</dbReference>
<name>A0A1V9XVB1_9ACAR</name>
<dbReference type="Gene3D" id="3.40.605.10">
    <property type="entry name" value="Aldehyde Dehydrogenase, Chain A, domain 1"/>
    <property type="match status" value="1"/>
</dbReference>
<evidence type="ECO:0000313" key="3">
    <source>
        <dbReference type="Proteomes" id="UP000192247"/>
    </source>
</evidence>
<feature type="region of interest" description="Disordered" evidence="1">
    <location>
        <begin position="226"/>
        <end position="261"/>
    </location>
</feature>
<dbReference type="OrthoDB" id="1934954at2759"/>
<dbReference type="InterPro" id="IPR016163">
    <property type="entry name" value="Ald_DH_C"/>
</dbReference>
<keyword evidence="3" id="KW-1185">Reference proteome</keyword>
<dbReference type="PANTHER" id="PTHR11063">
    <property type="entry name" value="GLUTAMATE SEMIALDEHYDE DEHYDROGENASE"/>
    <property type="match status" value="1"/>
</dbReference>
<gene>
    <name evidence="2" type="ORF">BIW11_07092</name>
</gene>
<sequence length="261" mass="28688">MEQHIDLIIPRGSSELVRSIRARAKCIPVLGHSEGVCHVYVDKDADLHQAYRIVKDSKCDYPAACNAMETLLIHRDFIDSEFFTNMCNILKKEGVSLHAGPCLSRLLTFGPPEARSLKVEYSKLECALEVVDSLEAAIEHVNSFGSGHTDTIVTENRESAEKFLNLVDSACVFHNASTRFADGYRFGLGAEVGIATGRIHARGPVGLDGLLTTKWQIRGSGDVASDFHESGRKYKHQPLPLDEELYSKNNSSQATAGTGRQ</sequence>
<dbReference type="AlphaFoldDB" id="A0A1V9XVB1"/>
<dbReference type="Gene3D" id="3.40.309.10">
    <property type="entry name" value="Aldehyde Dehydrogenase, Chain A, domain 2"/>
    <property type="match status" value="1"/>
</dbReference>
<reference evidence="2 3" key="1">
    <citation type="journal article" date="2017" name="Gigascience">
        <title>Draft genome of the honey bee ectoparasitic mite, Tropilaelaps mercedesae, is shaped by the parasitic life history.</title>
        <authorList>
            <person name="Dong X."/>
            <person name="Armstrong S.D."/>
            <person name="Xia D."/>
            <person name="Makepeace B.L."/>
            <person name="Darby A.C."/>
            <person name="Kadowaki T."/>
        </authorList>
    </citation>
    <scope>NUCLEOTIDE SEQUENCE [LARGE SCALE GENOMIC DNA]</scope>
    <source>
        <strain evidence="2">Wuxi-XJTLU</strain>
    </source>
</reference>
<dbReference type="InParanoid" id="A0A1V9XVB1"/>
<dbReference type="Proteomes" id="UP000192247">
    <property type="component" value="Unassembled WGS sequence"/>
</dbReference>